<dbReference type="STRING" id="4232.A0A251UBQ6"/>
<keyword evidence="3" id="KW-0645">Protease</keyword>
<evidence type="ECO:0000313" key="3">
    <source>
        <dbReference type="EMBL" id="OTG20202.1"/>
    </source>
</evidence>
<dbReference type="GO" id="GO:0008270">
    <property type="term" value="F:zinc ion binding"/>
    <property type="evidence" value="ECO:0007669"/>
    <property type="project" value="InterPro"/>
</dbReference>
<organism evidence="3 4">
    <name type="scientific">Helianthus annuus</name>
    <name type="common">Common sunflower</name>
    <dbReference type="NCBI Taxonomy" id="4232"/>
    <lineage>
        <taxon>Eukaryota</taxon>
        <taxon>Viridiplantae</taxon>
        <taxon>Streptophyta</taxon>
        <taxon>Embryophyta</taxon>
        <taxon>Tracheophyta</taxon>
        <taxon>Spermatophyta</taxon>
        <taxon>Magnoliopsida</taxon>
        <taxon>eudicotyledons</taxon>
        <taxon>Gunneridae</taxon>
        <taxon>Pentapetalae</taxon>
        <taxon>asterids</taxon>
        <taxon>campanulids</taxon>
        <taxon>Asterales</taxon>
        <taxon>Asteraceae</taxon>
        <taxon>Asteroideae</taxon>
        <taxon>Heliantheae alliance</taxon>
        <taxon>Heliantheae</taxon>
        <taxon>Helianthus</taxon>
    </lineage>
</organism>
<keyword evidence="3" id="KW-0378">Hydrolase</keyword>
<dbReference type="InterPro" id="IPR027268">
    <property type="entry name" value="Peptidase_M4/M1_CTD_sf"/>
</dbReference>
<dbReference type="InterPro" id="IPR038438">
    <property type="entry name" value="PepN_Ig-like_sf"/>
</dbReference>
<dbReference type="AlphaFoldDB" id="A0A251UBQ6"/>
<dbReference type="InterPro" id="IPR035414">
    <property type="entry name" value="Peptidase_M1_pepN_Ig-like"/>
</dbReference>
<reference evidence="2" key="3">
    <citation type="submission" date="2020-06" db="EMBL/GenBank/DDBJ databases">
        <title>Helianthus annuus Genome sequencing and assembly Release 2.</title>
        <authorList>
            <person name="Gouzy J."/>
            <person name="Langlade N."/>
            <person name="Munos S."/>
        </authorList>
    </citation>
    <scope>NUCLEOTIDE SEQUENCE</scope>
    <source>
        <tissue evidence="2">Leaves</tissue>
    </source>
</reference>
<accession>A0A251UBQ6</accession>
<dbReference type="Pfam" id="PF11940">
    <property type="entry name" value="DUF3458"/>
    <property type="match status" value="1"/>
</dbReference>
<dbReference type="InParanoid" id="A0A251UBQ6"/>
<keyword evidence="4" id="KW-1185">Reference proteome</keyword>
<dbReference type="EMBL" id="CM007896">
    <property type="protein sequence ID" value="OTG20202.1"/>
    <property type="molecule type" value="Genomic_DNA"/>
</dbReference>
<feature type="domain" description="Peptidase M1 alanyl aminopeptidase Ig-like fold" evidence="1">
    <location>
        <begin position="55"/>
        <end position="110"/>
    </location>
</feature>
<sequence length="115" mass="12816">MYKTLLGSQGFRKGTDLYFERHDGQAVTCEDFFVAMQDANHADFANFLLWYSRAGTPIVKVTSSYNVEVRIFSLKFSQTVPPTPCQPVKEPMFIPVAAGLLDSSGKDMPLSSNKN</sequence>
<dbReference type="PANTHER" id="PTHR46322">
    <property type="entry name" value="PUROMYCIN-SENSITIVE AMINOPEPTIDASE"/>
    <property type="match status" value="1"/>
</dbReference>
<reference evidence="2 4" key="1">
    <citation type="journal article" date="2017" name="Nature">
        <title>The sunflower genome provides insights into oil metabolism, flowering and Asterid evolution.</title>
        <authorList>
            <person name="Badouin H."/>
            <person name="Gouzy J."/>
            <person name="Grassa C.J."/>
            <person name="Murat F."/>
            <person name="Staton S.E."/>
            <person name="Cottret L."/>
            <person name="Lelandais-Briere C."/>
            <person name="Owens G.L."/>
            <person name="Carrere S."/>
            <person name="Mayjonade B."/>
            <person name="Legrand L."/>
            <person name="Gill N."/>
            <person name="Kane N.C."/>
            <person name="Bowers J.E."/>
            <person name="Hubner S."/>
            <person name="Bellec A."/>
            <person name="Berard A."/>
            <person name="Berges H."/>
            <person name="Blanchet N."/>
            <person name="Boniface M.C."/>
            <person name="Brunel D."/>
            <person name="Catrice O."/>
            <person name="Chaidir N."/>
            <person name="Claudel C."/>
            <person name="Donnadieu C."/>
            <person name="Faraut T."/>
            <person name="Fievet G."/>
            <person name="Helmstetter N."/>
            <person name="King M."/>
            <person name="Knapp S.J."/>
            <person name="Lai Z."/>
            <person name="Le Paslier M.C."/>
            <person name="Lippi Y."/>
            <person name="Lorenzon L."/>
            <person name="Mandel J.R."/>
            <person name="Marage G."/>
            <person name="Marchand G."/>
            <person name="Marquand E."/>
            <person name="Bret-Mestries E."/>
            <person name="Morien E."/>
            <person name="Nambeesan S."/>
            <person name="Nguyen T."/>
            <person name="Pegot-Espagnet P."/>
            <person name="Pouilly N."/>
            <person name="Raftis F."/>
            <person name="Sallet E."/>
            <person name="Schiex T."/>
            <person name="Thomas J."/>
            <person name="Vandecasteele C."/>
            <person name="Vares D."/>
            <person name="Vear F."/>
            <person name="Vautrin S."/>
            <person name="Crespi M."/>
            <person name="Mangin B."/>
            <person name="Burke J.M."/>
            <person name="Salse J."/>
            <person name="Munos S."/>
            <person name="Vincourt P."/>
            <person name="Rieseberg L.H."/>
            <person name="Langlade N.B."/>
        </authorList>
    </citation>
    <scope>NUCLEOTIDE SEQUENCE [LARGE SCALE GENOMIC DNA]</scope>
    <source>
        <strain evidence="4">cv. SF193</strain>
        <tissue evidence="2">Leaves</tissue>
    </source>
</reference>
<evidence type="ECO:0000259" key="1">
    <source>
        <dbReference type="Pfam" id="PF11940"/>
    </source>
</evidence>
<dbReference type="EC" id="3.4.11.14" evidence="2"/>
<dbReference type="Gramene" id="mRNA:HanXRQr2_Chr07g0285651">
    <property type="protein sequence ID" value="mRNA:HanXRQr2_Chr07g0285651"/>
    <property type="gene ID" value="HanXRQr2_Chr07g0285651"/>
</dbReference>
<dbReference type="Proteomes" id="UP000215914">
    <property type="component" value="Chromosome 7"/>
</dbReference>
<dbReference type="SUPFAM" id="SSF55486">
    <property type="entry name" value="Metalloproteases ('zincins'), catalytic domain"/>
    <property type="match status" value="1"/>
</dbReference>
<evidence type="ECO:0000313" key="2">
    <source>
        <dbReference type="EMBL" id="KAF5797845.1"/>
    </source>
</evidence>
<dbReference type="Gene3D" id="2.60.40.1840">
    <property type="match status" value="1"/>
</dbReference>
<protein>
    <submittedName>
        <fullName evidence="2">Cytosol alanyl aminopeptidase</fullName>
        <ecNumber evidence="2">3.4.11.14</ecNumber>
    </submittedName>
    <submittedName>
        <fullName evidence="3">Putative peptidase M1, alanine aminopeptidase/leukotriene A4 hydrolase</fullName>
    </submittedName>
</protein>
<dbReference type="InterPro" id="IPR012779">
    <property type="entry name" value="Peptidase_M1_pepN"/>
</dbReference>
<keyword evidence="3" id="KW-0031">Aminopeptidase</keyword>
<name>A0A251UBQ6_HELAN</name>
<dbReference type="Gene3D" id="1.10.390.10">
    <property type="entry name" value="Neutral Protease Domain 2"/>
    <property type="match status" value="1"/>
</dbReference>
<dbReference type="EMBL" id="MNCJ02000322">
    <property type="protein sequence ID" value="KAF5797845.1"/>
    <property type="molecule type" value="Genomic_DNA"/>
</dbReference>
<reference evidence="3" key="2">
    <citation type="submission" date="2017-02" db="EMBL/GenBank/DDBJ databases">
        <title>Sunflower complete genome.</title>
        <authorList>
            <person name="Langlade N."/>
            <person name="Munos S."/>
        </authorList>
    </citation>
    <scope>NUCLEOTIDE SEQUENCE [LARGE SCALE GENOMIC DNA]</scope>
    <source>
        <tissue evidence="3">Leaves</tissue>
    </source>
</reference>
<dbReference type="PANTHER" id="PTHR46322:SF1">
    <property type="entry name" value="PUROMYCIN-SENSITIVE AMINOPEPTIDASE"/>
    <property type="match status" value="1"/>
</dbReference>
<proteinExistence type="predicted"/>
<dbReference type="GO" id="GO:0016285">
    <property type="term" value="F:alanyl aminopeptidase activity"/>
    <property type="evidence" value="ECO:0007669"/>
    <property type="project" value="UniProtKB-EC"/>
</dbReference>
<gene>
    <name evidence="3" type="ORF">HannXRQ_Chr07g0190431</name>
    <name evidence="2" type="ORF">HanXRQr2_Chr07g0285651</name>
</gene>
<evidence type="ECO:0000313" key="4">
    <source>
        <dbReference type="Proteomes" id="UP000215914"/>
    </source>
</evidence>